<accession>A0A017S313</accession>
<organism evidence="5 6">
    <name type="scientific">Aspergillus ruber (strain CBS 135680)</name>
    <dbReference type="NCBI Taxonomy" id="1388766"/>
    <lineage>
        <taxon>Eukaryota</taxon>
        <taxon>Fungi</taxon>
        <taxon>Dikarya</taxon>
        <taxon>Ascomycota</taxon>
        <taxon>Pezizomycotina</taxon>
        <taxon>Eurotiomycetes</taxon>
        <taxon>Eurotiomycetidae</taxon>
        <taxon>Eurotiales</taxon>
        <taxon>Aspergillaceae</taxon>
        <taxon>Aspergillus</taxon>
        <taxon>Aspergillus subgen. Aspergillus</taxon>
    </lineage>
</organism>
<dbReference type="GO" id="GO:0022857">
    <property type="term" value="F:transmembrane transporter activity"/>
    <property type="evidence" value="ECO:0007669"/>
    <property type="project" value="TreeGrafter"/>
</dbReference>
<comment type="subcellular location">
    <subcellularLocation>
        <location evidence="1">Membrane</location>
        <topology evidence="1">Multi-pass membrane protein</topology>
    </subcellularLocation>
</comment>
<dbReference type="RefSeq" id="XP_040635042.1">
    <property type="nucleotide sequence ID" value="XM_040778094.1"/>
</dbReference>
<keyword evidence="6" id="KW-1185">Reference proteome</keyword>
<dbReference type="HOGENOM" id="CLU_1864712_0_0_1"/>
<reference evidence="6" key="1">
    <citation type="journal article" date="2014" name="Nat. Commun.">
        <title>Genomic adaptations of the halophilic Dead Sea filamentous fungus Eurotium rubrum.</title>
        <authorList>
            <person name="Kis-Papo T."/>
            <person name="Weig A.R."/>
            <person name="Riley R."/>
            <person name="Persoh D."/>
            <person name="Salamov A."/>
            <person name="Sun H."/>
            <person name="Lipzen A."/>
            <person name="Wasser S.P."/>
            <person name="Rambold G."/>
            <person name="Grigoriev I.V."/>
            <person name="Nevo E."/>
        </authorList>
    </citation>
    <scope>NUCLEOTIDE SEQUENCE [LARGE SCALE GENOMIC DNA]</scope>
    <source>
        <strain evidence="6">CBS 135680</strain>
    </source>
</reference>
<evidence type="ECO:0000256" key="2">
    <source>
        <dbReference type="ARBA" id="ARBA00022692"/>
    </source>
</evidence>
<dbReference type="OrthoDB" id="194139at2759"/>
<evidence type="ECO:0000256" key="1">
    <source>
        <dbReference type="ARBA" id="ARBA00004141"/>
    </source>
</evidence>
<keyword evidence="3" id="KW-1133">Transmembrane helix</keyword>
<dbReference type="Proteomes" id="UP000019804">
    <property type="component" value="Unassembled WGS sequence"/>
</dbReference>
<evidence type="ECO:0008006" key="7">
    <source>
        <dbReference type="Google" id="ProtNLM"/>
    </source>
</evidence>
<evidence type="ECO:0000313" key="6">
    <source>
        <dbReference type="Proteomes" id="UP000019804"/>
    </source>
</evidence>
<evidence type="ECO:0000256" key="4">
    <source>
        <dbReference type="ARBA" id="ARBA00023136"/>
    </source>
</evidence>
<name>A0A017S313_ASPRC</name>
<dbReference type="PANTHER" id="PTHR23507">
    <property type="entry name" value="ZGC:174356"/>
    <property type="match status" value="1"/>
</dbReference>
<sequence length="137" mass="15364">MHDIIESLVGHVLSHRSSEQNCKIAPVQSELARLNGRKDTFDALLSMLVAVPYGALADRIGRTPCLLLSIFGILLSEIWTRFICEFHRVSCIIFVVLKIRLVVFSPVGLVVRLVSPAGRRRTCCLVDYLRDGRRCVS</sequence>
<evidence type="ECO:0000313" key="5">
    <source>
        <dbReference type="EMBL" id="EYE91352.1"/>
    </source>
</evidence>
<dbReference type="EMBL" id="KK088446">
    <property type="protein sequence ID" value="EYE91352.1"/>
    <property type="molecule type" value="Genomic_DNA"/>
</dbReference>
<evidence type="ECO:0000256" key="3">
    <source>
        <dbReference type="ARBA" id="ARBA00022989"/>
    </source>
</evidence>
<keyword evidence="4" id="KW-0472">Membrane</keyword>
<gene>
    <name evidence="5" type="ORF">EURHEDRAFT_248150</name>
</gene>
<protein>
    <recommendedName>
        <fullName evidence="7">Major facilitator superfamily (MFS) profile domain-containing protein</fullName>
    </recommendedName>
</protein>
<dbReference type="PANTHER" id="PTHR23507:SF1">
    <property type="entry name" value="FI18259P1-RELATED"/>
    <property type="match status" value="1"/>
</dbReference>
<dbReference type="STRING" id="1388766.A0A017S313"/>
<dbReference type="AlphaFoldDB" id="A0A017S313"/>
<dbReference type="GeneID" id="63693218"/>
<dbReference type="GO" id="GO:0016020">
    <property type="term" value="C:membrane"/>
    <property type="evidence" value="ECO:0007669"/>
    <property type="project" value="UniProtKB-SubCell"/>
</dbReference>
<keyword evidence="2" id="KW-0812">Transmembrane</keyword>
<proteinExistence type="predicted"/>